<keyword evidence="5" id="KW-0902">Two-component regulatory system</keyword>
<dbReference type="Gene3D" id="3.30.565.10">
    <property type="entry name" value="Histidine kinase-like ATPase, C-terminal domain"/>
    <property type="match status" value="1"/>
</dbReference>
<keyword evidence="3" id="KW-0597">Phosphoprotein</keyword>
<dbReference type="Proteomes" id="UP001199319">
    <property type="component" value="Unassembled WGS sequence"/>
</dbReference>
<sequence length="272" mass="30055">MEYSEAEKQMLREVLPGIAVQLRGALANIHGALGRLAPERLREQDTGTDRSAAILCQSYYKILRVVNNLSDAPMLAEDKPLDTENVELVELLEGLCRQGQVLAELLDLRLVFTCRDRAHVIAANRELLERLFWNLVSNAMKFTPSGGTIEVSLRTGPECVLLCVKDSGPGIPQDKLERLFDRWQHSNMDLPVHGLGLGLPLCRRIAQGHGGSLVVSSRQGEGTAVTVRLPDRRSGVTLVRQPLFHYAGGFNPVLVELADALPVQAFTRNYID</sequence>
<keyword evidence="4 7" id="KW-0808">Transferase</keyword>
<dbReference type="PRINTS" id="PR00344">
    <property type="entry name" value="BCTRLSENSOR"/>
</dbReference>
<reference evidence="7" key="1">
    <citation type="submission" date="2021-10" db="EMBL/GenBank/DDBJ databases">
        <title>Anaerobic single-cell dispensing facilitates the cultivation of human gut bacteria.</title>
        <authorList>
            <person name="Afrizal A."/>
        </authorList>
    </citation>
    <scope>NUCLEOTIDE SEQUENCE</scope>
    <source>
        <strain evidence="7">CLA-AA-H272</strain>
    </source>
</reference>
<dbReference type="PROSITE" id="PS50109">
    <property type="entry name" value="HIS_KIN"/>
    <property type="match status" value="1"/>
</dbReference>
<gene>
    <name evidence="7" type="ORF">LKD37_03435</name>
</gene>
<feature type="domain" description="Histidine kinase" evidence="6">
    <location>
        <begin position="17"/>
        <end position="233"/>
    </location>
</feature>
<evidence type="ECO:0000259" key="6">
    <source>
        <dbReference type="PROSITE" id="PS50109"/>
    </source>
</evidence>
<dbReference type="SUPFAM" id="SSF55874">
    <property type="entry name" value="ATPase domain of HSP90 chaperone/DNA topoisomerase II/histidine kinase"/>
    <property type="match status" value="1"/>
</dbReference>
<dbReference type="InterPro" id="IPR036890">
    <property type="entry name" value="HATPase_C_sf"/>
</dbReference>
<name>A0AAE3A9S4_9FIRM</name>
<evidence type="ECO:0000256" key="5">
    <source>
        <dbReference type="ARBA" id="ARBA00023012"/>
    </source>
</evidence>
<dbReference type="EMBL" id="JAJEPW010000006">
    <property type="protein sequence ID" value="MCC2128582.1"/>
    <property type="molecule type" value="Genomic_DNA"/>
</dbReference>
<evidence type="ECO:0000256" key="4">
    <source>
        <dbReference type="ARBA" id="ARBA00022777"/>
    </source>
</evidence>
<dbReference type="PANTHER" id="PTHR43547">
    <property type="entry name" value="TWO-COMPONENT HISTIDINE KINASE"/>
    <property type="match status" value="1"/>
</dbReference>
<evidence type="ECO:0000256" key="2">
    <source>
        <dbReference type="ARBA" id="ARBA00012438"/>
    </source>
</evidence>
<dbReference type="EC" id="2.7.13.3" evidence="2"/>
<evidence type="ECO:0000256" key="1">
    <source>
        <dbReference type="ARBA" id="ARBA00000085"/>
    </source>
</evidence>
<proteinExistence type="predicted"/>
<evidence type="ECO:0000256" key="3">
    <source>
        <dbReference type="ARBA" id="ARBA00022553"/>
    </source>
</evidence>
<keyword evidence="4 7" id="KW-0418">Kinase</keyword>
<dbReference type="CDD" id="cd00075">
    <property type="entry name" value="HATPase"/>
    <property type="match status" value="1"/>
</dbReference>
<dbReference type="AlphaFoldDB" id="A0AAE3A9S4"/>
<keyword evidence="8" id="KW-1185">Reference proteome</keyword>
<dbReference type="RefSeq" id="WP_302927943.1">
    <property type="nucleotide sequence ID" value="NZ_JAJEPW010000006.1"/>
</dbReference>
<evidence type="ECO:0000313" key="7">
    <source>
        <dbReference type="EMBL" id="MCC2128582.1"/>
    </source>
</evidence>
<evidence type="ECO:0000313" key="8">
    <source>
        <dbReference type="Proteomes" id="UP001199319"/>
    </source>
</evidence>
<dbReference type="SMART" id="SM00387">
    <property type="entry name" value="HATPase_c"/>
    <property type="match status" value="1"/>
</dbReference>
<accession>A0AAE3A9S4</accession>
<dbReference type="InterPro" id="IPR003594">
    <property type="entry name" value="HATPase_dom"/>
</dbReference>
<dbReference type="InterPro" id="IPR005467">
    <property type="entry name" value="His_kinase_dom"/>
</dbReference>
<comment type="catalytic activity">
    <reaction evidence="1">
        <text>ATP + protein L-histidine = ADP + protein N-phospho-L-histidine.</text>
        <dbReference type="EC" id="2.7.13.3"/>
    </reaction>
</comment>
<protein>
    <recommendedName>
        <fullName evidence="2">histidine kinase</fullName>
        <ecNumber evidence="2">2.7.13.3</ecNumber>
    </recommendedName>
</protein>
<comment type="caution">
    <text evidence="7">The sequence shown here is derived from an EMBL/GenBank/DDBJ whole genome shotgun (WGS) entry which is preliminary data.</text>
</comment>
<dbReference type="PANTHER" id="PTHR43547:SF2">
    <property type="entry name" value="HYBRID SIGNAL TRANSDUCTION HISTIDINE KINASE C"/>
    <property type="match status" value="1"/>
</dbReference>
<dbReference type="Pfam" id="PF02518">
    <property type="entry name" value="HATPase_c"/>
    <property type="match status" value="1"/>
</dbReference>
<dbReference type="GO" id="GO:0000155">
    <property type="term" value="F:phosphorelay sensor kinase activity"/>
    <property type="evidence" value="ECO:0007669"/>
    <property type="project" value="TreeGrafter"/>
</dbReference>
<organism evidence="7 8">
    <name type="scientific">Brotocaccenecus cirricatena</name>
    <dbReference type="NCBI Taxonomy" id="3064195"/>
    <lineage>
        <taxon>Bacteria</taxon>
        <taxon>Bacillati</taxon>
        <taxon>Bacillota</taxon>
        <taxon>Clostridia</taxon>
        <taxon>Eubacteriales</taxon>
        <taxon>Oscillospiraceae</taxon>
        <taxon>Brotocaccenecus</taxon>
    </lineage>
</organism>
<dbReference type="InterPro" id="IPR004358">
    <property type="entry name" value="Sig_transdc_His_kin-like_C"/>
</dbReference>